<keyword evidence="3" id="KW-1185">Reference proteome</keyword>
<accession>A0ABW9RI35</accession>
<keyword evidence="1" id="KW-0472">Membrane</keyword>
<dbReference type="RefSeq" id="WP_155168801.1">
    <property type="nucleotide sequence ID" value="NZ_BAAAFL010000026.1"/>
</dbReference>
<feature type="transmembrane region" description="Helical" evidence="1">
    <location>
        <begin position="57"/>
        <end position="80"/>
    </location>
</feature>
<organism evidence="2 3">
    <name type="scientific">Fulvivirga kasyanovii</name>
    <dbReference type="NCBI Taxonomy" id="396812"/>
    <lineage>
        <taxon>Bacteria</taxon>
        <taxon>Pseudomonadati</taxon>
        <taxon>Bacteroidota</taxon>
        <taxon>Cytophagia</taxon>
        <taxon>Cytophagales</taxon>
        <taxon>Fulvivirgaceae</taxon>
        <taxon>Fulvivirga</taxon>
    </lineage>
</organism>
<evidence type="ECO:0000313" key="3">
    <source>
        <dbReference type="Proteomes" id="UP000798808"/>
    </source>
</evidence>
<dbReference type="EMBL" id="SMLW01000262">
    <property type="protein sequence ID" value="MTI23646.1"/>
    <property type="molecule type" value="Genomic_DNA"/>
</dbReference>
<keyword evidence="1" id="KW-0812">Transmembrane</keyword>
<evidence type="ECO:0000313" key="2">
    <source>
        <dbReference type="EMBL" id="MTI23646.1"/>
    </source>
</evidence>
<evidence type="ECO:0000256" key="1">
    <source>
        <dbReference type="SAM" id="Phobius"/>
    </source>
</evidence>
<gene>
    <name evidence="2" type="ORF">E1163_01640</name>
</gene>
<comment type="caution">
    <text evidence="2">The sequence shown here is derived from an EMBL/GenBank/DDBJ whole genome shotgun (WGS) entry which is preliminary data.</text>
</comment>
<proteinExistence type="predicted"/>
<dbReference type="Proteomes" id="UP000798808">
    <property type="component" value="Unassembled WGS sequence"/>
</dbReference>
<feature type="transmembrane region" description="Helical" evidence="1">
    <location>
        <begin position="6"/>
        <end position="24"/>
    </location>
</feature>
<sequence>MIFVEIIIILILALLITALFNYGLRAKGPWGNFWTFFLVLACGIWIVAIWTEPVGPVWYGAPWIDFIFVGVLLALILAAATPPRSANTSTTLRPTMNRAKLEEADEETTEPDTVSAIGMFFWLMLLMFLIAIVVGLWL</sequence>
<protein>
    <submittedName>
        <fullName evidence="2">Uncharacterized protein</fullName>
    </submittedName>
</protein>
<feature type="transmembrane region" description="Helical" evidence="1">
    <location>
        <begin position="119"/>
        <end position="137"/>
    </location>
</feature>
<name>A0ABW9RI35_9BACT</name>
<feature type="transmembrane region" description="Helical" evidence="1">
    <location>
        <begin position="31"/>
        <end position="51"/>
    </location>
</feature>
<keyword evidence="1" id="KW-1133">Transmembrane helix</keyword>
<reference evidence="2 3" key="1">
    <citation type="submission" date="2019-02" db="EMBL/GenBank/DDBJ databases">
        <authorList>
            <person name="Goldberg S.R."/>
            <person name="Haltli B.A."/>
            <person name="Correa H."/>
            <person name="Russell K.G."/>
        </authorList>
    </citation>
    <scope>NUCLEOTIDE SEQUENCE [LARGE SCALE GENOMIC DNA]</scope>
    <source>
        <strain evidence="2 3">JCM 16186</strain>
    </source>
</reference>